<keyword evidence="1" id="KW-0805">Transcription regulation</keyword>
<dbReference type="InterPro" id="IPR036388">
    <property type="entry name" value="WH-like_DNA-bd_sf"/>
</dbReference>
<dbReference type="CDD" id="cd06170">
    <property type="entry name" value="LuxR_C_like"/>
    <property type="match status" value="1"/>
</dbReference>
<feature type="domain" description="HTH luxR-type" evidence="4">
    <location>
        <begin position="803"/>
        <end position="868"/>
    </location>
</feature>
<evidence type="ECO:0000313" key="6">
    <source>
        <dbReference type="Proteomes" id="UP001239626"/>
    </source>
</evidence>
<dbReference type="InterPro" id="IPR059106">
    <property type="entry name" value="WHD_MalT"/>
</dbReference>
<dbReference type="PANTHER" id="PTHR44688:SF16">
    <property type="entry name" value="DNA-BINDING TRANSCRIPTIONAL ACTIVATOR DEVR_DOSR"/>
    <property type="match status" value="1"/>
</dbReference>
<evidence type="ECO:0000256" key="3">
    <source>
        <dbReference type="ARBA" id="ARBA00023163"/>
    </source>
</evidence>
<dbReference type="PANTHER" id="PTHR44688">
    <property type="entry name" value="DNA-BINDING TRANSCRIPTIONAL ACTIVATOR DEVR_DOSR"/>
    <property type="match status" value="1"/>
</dbReference>
<accession>A0ABU0ED31</accession>
<dbReference type="SMART" id="SM00421">
    <property type="entry name" value="HTH_LUXR"/>
    <property type="match status" value="1"/>
</dbReference>
<evidence type="ECO:0000256" key="2">
    <source>
        <dbReference type="ARBA" id="ARBA00023125"/>
    </source>
</evidence>
<organism evidence="5 6">
    <name type="scientific">Cellulomonas humilata</name>
    <dbReference type="NCBI Taxonomy" id="144055"/>
    <lineage>
        <taxon>Bacteria</taxon>
        <taxon>Bacillati</taxon>
        <taxon>Actinomycetota</taxon>
        <taxon>Actinomycetes</taxon>
        <taxon>Micrococcales</taxon>
        <taxon>Cellulomonadaceae</taxon>
        <taxon>Cellulomonas</taxon>
    </lineage>
</organism>
<evidence type="ECO:0000313" key="5">
    <source>
        <dbReference type="EMBL" id="MDQ0373169.1"/>
    </source>
</evidence>
<dbReference type="Gene3D" id="3.40.50.300">
    <property type="entry name" value="P-loop containing nucleotide triphosphate hydrolases"/>
    <property type="match status" value="1"/>
</dbReference>
<protein>
    <submittedName>
        <fullName evidence="5">LuxR family maltose regulon positive regulatory protein</fullName>
    </submittedName>
</protein>
<keyword evidence="6" id="KW-1185">Reference proteome</keyword>
<dbReference type="Pfam" id="PF25873">
    <property type="entry name" value="WHD_MalT"/>
    <property type="match status" value="1"/>
</dbReference>
<dbReference type="PROSITE" id="PS50043">
    <property type="entry name" value="HTH_LUXR_2"/>
    <property type="match status" value="1"/>
</dbReference>
<dbReference type="EMBL" id="JAUSVB010000002">
    <property type="protein sequence ID" value="MDQ0373169.1"/>
    <property type="molecule type" value="Genomic_DNA"/>
</dbReference>
<keyword evidence="3" id="KW-0804">Transcription</keyword>
<dbReference type="InterPro" id="IPR000792">
    <property type="entry name" value="Tscrpt_reg_LuxR_C"/>
</dbReference>
<dbReference type="InterPro" id="IPR016032">
    <property type="entry name" value="Sig_transdc_resp-reg_C-effctor"/>
</dbReference>
<dbReference type="Proteomes" id="UP001239626">
    <property type="component" value="Unassembled WGS sequence"/>
</dbReference>
<sequence>MRQNGPGSRSTHAGSSSFFASRLRAPANPVHYLRRPRLLSLLARSTSVPITVVVAPAGSGKTSLLVDWRSTAEVPTAWLSVDESDHDGGQFWTAVTAALGELVDLRKVSSTTRRPATRPDVVPGIIARLERSDHPESAVLVLDDIHLLDDDAALVDSLAHFLAALPGWLHVVLLTRRTPKLPVDRLRARGQLVEVHFAELRFSPEESEEMLACLQASLEHDEVTAAVDRAGGWAAGLQLTALASRSDSAQPVSLPRVDARGLLFADYVWREVLAAERQEVVDVLLDTSVVVRANGPLAAALSGRPDAGDLLADAESRGLFITRLGPSGWFEVHAVVRQELLGEVARRAPERVALLHVRAARWFEDVGEVTSALEQWLLAGRPREALRLLAGNVSELYDSGLVATIERTIAQIPLNVASGDLDAMIEFAWCHLLVDKRRFLEAVDAATASRARLAAGGRPQDGRLMMLQSIAATLTGDWRSSSVLAAQAIALLADDSQVDLVGRFGWNMIAREAALSERWDDGSAQLQDVRQELGWDPERRLGFEGTRAVGEALAGRPVDALRVAAGIRGVEAVASMAILCAELSLAEAVAHRELGDRSRAVTELVSVAPRWLEPVAHAEALALLQLTELRLDEGDLEAADACFERAHAFVRTEFAGPGGLMWLARTGTLVALAADRPAEARRWAEQVDDPFWGGVCVARVDLHEGRRAEATVLLDEVEPRCPRHDVVRDLLRARAAASHQEALEHVARAVATATGVGLVQTVASEGAQVLELVEVQAFLAPAAWLDRVRRAASPLTAARTTDPSVPGEHLTERELDVLRMLPSRLTLREIADELSISVNTLKFHLKVVYRKLAVGSRAEAADLARDVAERSRSGVGAARS</sequence>
<comment type="caution">
    <text evidence="5">The sequence shown here is derived from an EMBL/GenBank/DDBJ whole genome shotgun (WGS) entry which is preliminary data.</text>
</comment>
<dbReference type="Gene3D" id="1.10.10.10">
    <property type="entry name" value="Winged helix-like DNA-binding domain superfamily/Winged helix DNA-binding domain"/>
    <property type="match status" value="1"/>
</dbReference>
<keyword evidence="2" id="KW-0238">DNA-binding</keyword>
<name>A0ABU0ED31_9CELL</name>
<dbReference type="PRINTS" id="PR00038">
    <property type="entry name" value="HTHLUXR"/>
</dbReference>
<dbReference type="Pfam" id="PF00196">
    <property type="entry name" value="GerE"/>
    <property type="match status" value="1"/>
</dbReference>
<dbReference type="SUPFAM" id="SSF46894">
    <property type="entry name" value="C-terminal effector domain of the bipartite response regulators"/>
    <property type="match status" value="1"/>
</dbReference>
<gene>
    <name evidence="5" type="ORF">J2X26_001480</name>
</gene>
<proteinExistence type="predicted"/>
<evidence type="ECO:0000256" key="1">
    <source>
        <dbReference type="ARBA" id="ARBA00023015"/>
    </source>
</evidence>
<evidence type="ECO:0000259" key="4">
    <source>
        <dbReference type="PROSITE" id="PS50043"/>
    </source>
</evidence>
<dbReference type="InterPro" id="IPR027417">
    <property type="entry name" value="P-loop_NTPase"/>
</dbReference>
<reference evidence="5 6" key="1">
    <citation type="submission" date="2023-07" db="EMBL/GenBank/DDBJ databases">
        <title>Sorghum-associated microbial communities from plants grown in Nebraska, USA.</title>
        <authorList>
            <person name="Schachtman D."/>
        </authorList>
    </citation>
    <scope>NUCLEOTIDE SEQUENCE [LARGE SCALE GENOMIC DNA]</scope>
    <source>
        <strain evidence="5 6">BE332</strain>
    </source>
</reference>
<dbReference type="RefSeq" id="WP_307491080.1">
    <property type="nucleotide sequence ID" value="NZ_JAUSVB010000002.1"/>
</dbReference>
<dbReference type="SUPFAM" id="SSF52540">
    <property type="entry name" value="P-loop containing nucleoside triphosphate hydrolases"/>
    <property type="match status" value="1"/>
</dbReference>